<dbReference type="RefSeq" id="WP_057748278.1">
    <property type="nucleotide sequence ID" value="NZ_AZER01000005.1"/>
</dbReference>
<evidence type="ECO:0000256" key="1">
    <source>
        <dbReference type="ARBA" id="ARBA00004651"/>
    </source>
</evidence>
<evidence type="ECO:0000259" key="7">
    <source>
        <dbReference type="PROSITE" id="PS50850"/>
    </source>
</evidence>
<feature type="domain" description="Major facilitator superfamily (MFS) profile" evidence="7">
    <location>
        <begin position="14"/>
        <end position="463"/>
    </location>
</feature>
<feature type="transmembrane region" description="Helical" evidence="6">
    <location>
        <begin position="268"/>
        <end position="287"/>
    </location>
</feature>
<feature type="transmembrane region" description="Helical" evidence="6">
    <location>
        <begin position="109"/>
        <end position="127"/>
    </location>
</feature>
<dbReference type="GO" id="GO:0005886">
    <property type="term" value="C:plasma membrane"/>
    <property type="evidence" value="ECO:0007669"/>
    <property type="project" value="UniProtKB-SubCell"/>
</dbReference>
<evidence type="ECO:0000256" key="2">
    <source>
        <dbReference type="ARBA" id="ARBA00022448"/>
    </source>
</evidence>
<feature type="transmembrane region" description="Helical" evidence="6">
    <location>
        <begin position="200"/>
        <end position="220"/>
    </location>
</feature>
<feature type="transmembrane region" description="Helical" evidence="6">
    <location>
        <begin position="226"/>
        <end position="247"/>
    </location>
</feature>
<dbReference type="InterPro" id="IPR036259">
    <property type="entry name" value="MFS_trans_sf"/>
</dbReference>
<keyword evidence="9" id="KW-1185">Reference proteome</keyword>
<dbReference type="Proteomes" id="UP000051445">
    <property type="component" value="Unassembled WGS sequence"/>
</dbReference>
<dbReference type="SUPFAM" id="SSF103473">
    <property type="entry name" value="MFS general substrate transporter"/>
    <property type="match status" value="1"/>
</dbReference>
<feature type="transmembrane region" description="Helical" evidence="6">
    <location>
        <begin position="395"/>
        <end position="418"/>
    </location>
</feature>
<evidence type="ECO:0000256" key="5">
    <source>
        <dbReference type="ARBA" id="ARBA00023136"/>
    </source>
</evidence>
<dbReference type="PRINTS" id="PR01036">
    <property type="entry name" value="TCRTETB"/>
</dbReference>
<feature type="transmembrane region" description="Helical" evidence="6">
    <location>
        <begin position="12"/>
        <end position="32"/>
    </location>
</feature>
<keyword evidence="4 6" id="KW-1133">Transmembrane helix</keyword>
<reference evidence="8 9" key="1">
    <citation type="journal article" date="2015" name="Genome Announc.">
        <title>Expanding the biotechnology potential of lactobacilli through comparative genomics of 213 strains and associated genera.</title>
        <authorList>
            <person name="Sun Z."/>
            <person name="Harris H.M."/>
            <person name="McCann A."/>
            <person name="Guo C."/>
            <person name="Argimon S."/>
            <person name="Zhang W."/>
            <person name="Yang X."/>
            <person name="Jeffery I.B."/>
            <person name="Cooney J.C."/>
            <person name="Kagawa T.F."/>
            <person name="Liu W."/>
            <person name="Song Y."/>
            <person name="Salvetti E."/>
            <person name="Wrobel A."/>
            <person name="Rasinkangas P."/>
            <person name="Parkhill J."/>
            <person name="Rea M.C."/>
            <person name="O'Sullivan O."/>
            <person name="Ritari J."/>
            <person name="Douillard F.P."/>
            <person name="Paul Ross R."/>
            <person name="Yang R."/>
            <person name="Briner A.E."/>
            <person name="Felis G.E."/>
            <person name="de Vos W.M."/>
            <person name="Barrangou R."/>
            <person name="Klaenhammer T.R."/>
            <person name="Caufield P.W."/>
            <person name="Cui Y."/>
            <person name="Zhang H."/>
            <person name="O'Toole P.W."/>
        </authorList>
    </citation>
    <scope>NUCLEOTIDE SEQUENCE [LARGE SCALE GENOMIC DNA]</scope>
    <source>
        <strain evidence="8 9">DSM 13145</strain>
    </source>
</reference>
<dbReference type="PANTHER" id="PTHR42718">
    <property type="entry name" value="MAJOR FACILITATOR SUPERFAMILY MULTIDRUG TRANSPORTER MFSC"/>
    <property type="match status" value="1"/>
</dbReference>
<keyword evidence="3 6" id="KW-0812">Transmembrane</keyword>
<dbReference type="GO" id="GO:0022857">
    <property type="term" value="F:transmembrane transporter activity"/>
    <property type="evidence" value="ECO:0007669"/>
    <property type="project" value="InterPro"/>
</dbReference>
<dbReference type="InterPro" id="IPR020846">
    <property type="entry name" value="MFS_dom"/>
</dbReference>
<dbReference type="Gene3D" id="1.20.1720.10">
    <property type="entry name" value="Multidrug resistance protein D"/>
    <property type="match status" value="1"/>
</dbReference>
<feature type="transmembrane region" description="Helical" evidence="6">
    <location>
        <begin position="356"/>
        <end position="374"/>
    </location>
</feature>
<dbReference type="Pfam" id="PF07690">
    <property type="entry name" value="MFS_1"/>
    <property type="match status" value="1"/>
</dbReference>
<evidence type="ECO:0000256" key="3">
    <source>
        <dbReference type="ARBA" id="ARBA00022692"/>
    </source>
</evidence>
<feature type="transmembrane region" description="Helical" evidence="6">
    <location>
        <begin position="293"/>
        <end position="317"/>
    </location>
</feature>
<evidence type="ECO:0000256" key="6">
    <source>
        <dbReference type="SAM" id="Phobius"/>
    </source>
</evidence>
<organism evidence="8 9">
    <name type="scientific">Limosilactobacillus frumenti DSM 13145</name>
    <dbReference type="NCBI Taxonomy" id="1423746"/>
    <lineage>
        <taxon>Bacteria</taxon>
        <taxon>Bacillati</taxon>
        <taxon>Bacillota</taxon>
        <taxon>Bacilli</taxon>
        <taxon>Lactobacillales</taxon>
        <taxon>Lactobacillaceae</taxon>
        <taxon>Limosilactobacillus</taxon>
    </lineage>
</organism>
<feature type="transmembrane region" description="Helical" evidence="6">
    <location>
        <begin position="168"/>
        <end position="188"/>
    </location>
</feature>
<comment type="subcellular location">
    <subcellularLocation>
        <location evidence="1">Cell membrane</location>
        <topology evidence="1">Multi-pass membrane protein</topology>
    </subcellularLocation>
</comment>
<dbReference type="PROSITE" id="PS50850">
    <property type="entry name" value="MFS"/>
    <property type="match status" value="1"/>
</dbReference>
<dbReference type="OrthoDB" id="9816041at2"/>
<dbReference type="PANTHER" id="PTHR42718:SF9">
    <property type="entry name" value="MAJOR FACILITATOR SUPERFAMILY MULTIDRUG TRANSPORTER MFSC"/>
    <property type="match status" value="1"/>
</dbReference>
<keyword evidence="5 6" id="KW-0472">Membrane</keyword>
<accession>A0A0R1PER2</accession>
<comment type="caution">
    <text evidence="8">The sequence shown here is derived from an EMBL/GenBank/DDBJ whole genome shotgun (WGS) entry which is preliminary data.</text>
</comment>
<feature type="transmembrane region" description="Helical" evidence="6">
    <location>
        <begin position="84"/>
        <end position="103"/>
    </location>
</feature>
<dbReference type="InterPro" id="IPR011701">
    <property type="entry name" value="MFS"/>
</dbReference>
<sequence>MTNTGEKKANIYDAIVALALLTFIGIMNETAMNVTYPELAQTFHITLDTTQWITSGYLLMVTIVMGTTAYLLRQFPARRLHLVAVMMFIVGSVICATAVNFPILLTGRLIQAIATGFSTPILFHLIFTQIPTNEKGMMTGVAGMIISFAPALGPTYGGVVVEKLSWRMIFWILLPFVFVSLYLGQKYIHNRPFGNDKPFSYSALACLAAAFILIIGGISTIGRSSNFLGCILAVILAVIFFAAFLYLNNHGKSQLLDLSIFRQVPIRLSNLTYFNLQFINIGISLVIPVYAQYALGCGSMTAGLILLPGSFIGAFIAPLGGRWADQRRFAEPVVTGASMVAVASLFFIIIQRNLTPILMTLLFIVLRVGFNLAFSTTISNASLIVSSHNSSDVNSVFNMVQQFAGSVGTGLLTAIIALYQNRGSALVKQTIIGGQIDYYLILFLAIITLMAVIINFHWQAHHKSA</sequence>
<dbReference type="PATRIC" id="fig|1423746.3.peg.17"/>
<evidence type="ECO:0000313" key="9">
    <source>
        <dbReference type="Proteomes" id="UP000051445"/>
    </source>
</evidence>
<evidence type="ECO:0000256" key="4">
    <source>
        <dbReference type="ARBA" id="ARBA00022989"/>
    </source>
</evidence>
<proteinExistence type="predicted"/>
<dbReference type="Gene3D" id="1.20.1250.20">
    <property type="entry name" value="MFS general substrate transporter like domains"/>
    <property type="match status" value="1"/>
</dbReference>
<dbReference type="STRING" id="1423746.FD27_GL000016"/>
<dbReference type="EMBL" id="AZER01000005">
    <property type="protein sequence ID" value="KRL28501.1"/>
    <property type="molecule type" value="Genomic_DNA"/>
</dbReference>
<gene>
    <name evidence="8" type="ORF">FD27_GL000016</name>
</gene>
<feature type="transmembrane region" description="Helical" evidence="6">
    <location>
        <begin position="52"/>
        <end position="72"/>
    </location>
</feature>
<name>A0A0R1PER2_9LACO</name>
<feature type="transmembrane region" description="Helical" evidence="6">
    <location>
        <begin position="329"/>
        <end position="350"/>
    </location>
</feature>
<protein>
    <submittedName>
        <fullName evidence="8">MFS family major facilitator transporter</fullName>
    </submittedName>
</protein>
<evidence type="ECO:0000313" key="8">
    <source>
        <dbReference type="EMBL" id="KRL28501.1"/>
    </source>
</evidence>
<keyword evidence="2" id="KW-0813">Transport</keyword>
<dbReference type="AlphaFoldDB" id="A0A0R1PER2"/>
<feature type="transmembrane region" description="Helical" evidence="6">
    <location>
        <begin position="438"/>
        <end position="458"/>
    </location>
</feature>
<feature type="transmembrane region" description="Helical" evidence="6">
    <location>
        <begin position="139"/>
        <end position="156"/>
    </location>
</feature>